<gene>
    <name evidence="7" type="ORF">HINF_LOCUS31640</name>
    <name evidence="6" type="ORF">HINF_LOCUS47136</name>
</gene>
<keyword evidence="3" id="KW-0067">ATP-binding</keyword>
<evidence type="ECO:0000256" key="2">
    <source>
        <dbReference type="ARBA" id="ARBA00022741"/>
    </source>
</evidence>
<dbReference type="GO" id="GO:0036064">
    <property type="term" value="C:ciliary basal body"/>
    <property type="evidence" value="ECO:0007669"/>
    <property type="project" value="TreeGrafter"/>
</dbReference>
<dbReference type="AlphaFoldDB" id="A0AA86QHL6"/>
<dbReference type="Gene3D" id="3.30.470.20">
    <property type="entry name" value="ATP-grasp fold, B domain"/>
    <property type="match status" value="1"/>
</dbReference>
<dbReference type="PANTHER" id="PTHR12241">
    <property type="entry name" value="TUBULIN POLYGLUTAMYLASE"/>
    <property type="match status" value="1"/>
</dbReference>
<dbReference type="EMBL" id="CAXDID020000106">
    <property type="protein sequence ID" value="CAL6028091.1"/>
    <property type="molecule type" value="Genomic_DNA"/>
</dbReference>
<comment type="catalytic activity">
    <reaction evidence="5">
        <text>L-glutamyl-[protein] + L-glutamate + ATP = gamma-L-glutamyl-L-glutamyl-[protein] + ADP + phosphate + H(+)</text>
        <dbReference type="Rhea" id="RHEA:60144"/>
        <dbReference type="Rhea" id="RHEA-COMP:10208"/>
        <dbReference type="Rhea" id="RHEA-COMP:15517"/>
        <dbReference type="ChEBI" id="CHEBI:15378"/>
        <dbReference type="ChEBI" id="CHEBI:29973"/>
        <dbReference type="ChEBI" id="CHEBI:29985"/>
        <dbReference type="ChEBI" id="CHEBI:30616"/>
        <dbReference type="ChEBI" id="CHEBI:43474"/>
        <dbReference type="ChEBI" id="CHEBI:143622"/>
        <dbReference type="ChEBI" id="CHEBI:456216"/>
    </reaction>
    <physiologicalReaction direction="left-to-right" evidence="5">
        <dbReference type="Rhea" id="RHEA:60145"/>
    </physiologicalReaction>
</comment>
<dbReference type="PANTHER" id="PTHR12241:SF145">
    <property type="entry name" value="TUBULIN POLYGLUTAMYLASE TTLL5"/>
    <property type="match status" value="1"/>
</dbReference>
<evidence type="ECO:0000313" key="8">
    <source>
        <dbReference type="Proteomes" id="UP001642409"/>
    </source>
</evidence>
<dbReference type="Pfam" id="PF03133">
    <property type="entry name" value="TTL"/>
    <property type="match status" value="2"/>
</dbReference>
<keyword evidence="8" id="KW-1185">Reference proteome</keyword>
<dbReference type="GO" id="GO:0005524">
    <property type="term" value="F:ATP binding"/>
    <property type="evidence" value="ECO:0007669"/>
    <property type="project" value="UniProtKB-KW"/>
</dbReference>
<dbReference type="GO" id="GO:0000226">
    <property type="term" value="P:microtubule cytoskeleton organization"/>
    <property type="evidence" value="ECO:0007669"/>
    <property type="project" value="TreeGrafter"/>
</dbReference>
<dbReference type="EMBL" id="CATOUU010000918">
    <property type="protein sequence ID" value="CAI9959491.1"/>
    <property type="molecule type" value="Genomic_DNA"/>
</dbReference>
<dbReference type="SUPFAM" id="SSF56059">
    <property type="entry name" value="Glutathione synthetase ATP-binding domain-like"/>
    <property type="match status" value="1"/>
</dbReference>
<proteinExistence type="predicted"/>
<evidence type="ECO:0000313" key="6">
    <source>
        <dbReference type="EMBL" id="CAI9959491.1"/>
    </source>
</evidence>
<keyword evidence="1 6" id="KW-0436">Ligase</keyword>
<dbReference type="Proteomes" id="UP001642409">
    <property type="component" value="Unassembled WGS sequence"/>
</dbReference>
<dbReference type="PROSITE" id="PS51221">
    <property type="entry name" value="TTL"/>
    <property type="match status" value="1"/>
</dbReference>
<accession>A0AA86QHL6</accession>
<name>A0AA86QHL6_9EUKA</name>
<dbReference type="GO" id="GO:0015631">
    <property type="term" value="F:tubulin binding"/>
    <property type="evidence" value="ECO:0007669"/>
    <property type="project" value="TreeGrafter"/>
</dbReference>
<dbReference type="InterPro" id="IPR004344">
    <property type="entry name" value="TTL/TTLL_fam"/>
</dbReference>
<evidence type="ECO:0000313" key="7">
    <source>
        <dbReference type="EMBL" id="CAL6028091.1"/>
    </source>
</evidence>
<comment type="caution">
    <text evidence="6">The sequence shown here is derived from an EMBL/GenBank/DDBJ whole genome shotgun (WGS) entry which is preliminary data.</text>
</comment>
<evidence type="ECO:0000256" key="1">
    <source>
        <dbReference type="ARBA" id="ARBA00022598"/>
    </source>
</evidence>
<protein>
    <recommendedName>
        <fullName evidence="4">Tubulin--tyrosine ligase-like protein 5</fullName>
    </recommendedName>
</protein>
<reference evidence="6" key="1">
    <citation type="submission" date="2023-06" db="EMBL/GenBank/DDBJ databases">
        <authorList>
            <person name="Kurt Z."/>
        </authorList>
    </citation>
    <scope>NUCLEOTIDE SEQUENCE</scope>
</reference>
<organism evidence="6">
    <name type="scientific">Hexamita inflata</name>
    <dbReference type="NCBI Taxonomy" id="28002"/>
    <lineage>
        <taxon>Eukaryota</taxon>
        <taxon>Metamonada</taxon>
        <taxon>Diplomonadida</taxon>
        <taxon>Hexamitidae</taxon>
        <taxon>Hexamitinae</taxon>
        <taxon>Hexamita</taxon>
    </lineage>
</organism>
<reference evidence="7 8" key="2">
    <citation type="submission" date="2024-07" db="EMBL/GenBank/DDBJ databases">
        <authorList>
            <person name="Akdeniz Z."/>
        </authorList>
    </citation>
    <scope>NUCLEOTIDE SEQUENCE [LARGE SCALE GENOMIC DNA]</scope>
</reference>
<sequence>MTVITKISSRMQHIEDTKKMEIYDPLITQTPGNNIYRFGQLNPTNPNIKVYPRILYRGPTSRIIRETFAKAGFKVITNLDSGKFNVCWGTPKSKDFIRNMAPGQLLNHLPGQESLTRKDNLASTLQEFSKKYPEQYNFIPLSFVMPEDSEILKRHMQNNNQYYIHKHACAARGEGISLINSLSKFNSKKAAVVQEYINNPLLINGYKFDLRIYVVVTSVDPLIAYVYDEGLARFATEPWTKPTKLNSQKKQMHLTNYSVNKSSKNFKSNSSSVVQEVDSQDSIEFDEDFQDIDPTQNDTSTEQLSSKMKFSDILQYLENNRQLFENSYNPESVSESITQELHRIIKLTLIAANTQFVTQGTSAAAHCFPRKCFGFYGFDVMILNDGTLRLIEVNLCPATGTSTTLDYEVKSKLLNNMFDLIGINAQFKNGKYHVPKTGTGEYMKSKYSKDGNLTDYEKCCVAQIADENSRKNHFIRLLPDKQYTNLIEAHKTLYSYVFEK</sequence>
<keyword evidence="2" id="KW-0547">Nucleotide-binding</keyword>
<evidence type="ECO:0000256" key="3">
    <source>
        <dbReference type="ARBA" id="ARBA00022840"/>
    </source>
</evidence>
<dbReference type="GO" id="GO:0070740">
    <property type="term" value="F:tubulin-glutamic acid ligase activity"/>
    <property type="evidence" value="ECO:0007669"/>
    <property type="project" value="TreeGrafter"/>
</dbReference>
<evidence type="ECO:0000256" key="4">
    <source>
        <dbReference type="ARBA" id="ARBA00041448"/>
    </source>
</evidence>
<evidence type="ECO:0000256" key="5">
    <source>
        <dbReference type="ARBA" id="ARBA00049274"/>
    </source>
</evidence>